<keyword evidence="8 12" id="KW-0067">ATP-binding</keyword>
<dbReference type="GO" id="GO:0000731">
    <property type="term" value="P:DNA synthesis involved in DNA repair"/>
    <property type="evidence" value="ECO:0007669"/>
    <property type="project" value="TreeGrafter"/>
</dbReference>
<keyword evidence="5 12" id="KW-0235">DNA replication</keyword>
<dbReference type="AlphaFoldDB" id="A0A1H8XL23"/>
<dbReference type="HAMAP" id="MF_00365">
    <property type="entry name" value="RecF"/>
    <property type="match status" value="1"/>
</dbReference>
<evidence type="ECO:0000256" key="9">
    <source>
        <dbReference type="ARBA" id="ARBA00023125"/>
    </source>
</evidence>
<dbReference type="GO" id="GO:0006260">
    <property type="term" value="P:DNA replication"/>
    <property type="evidence" value="ECO:0007669"/>
    <property type="project" value="UniProtKB-UniRule"/>
</dbReference>
<keyword evidence="6 12" id="KW-0547">Nucleotide-binding</keyword>
<evidence type="ECO:0000256" key="5">
    <source>
        <dbReference type="ARBA" id="ARBA00022705"/>
    </source>
</evidence>
<reference evidence="15 16" key="1">
    <citation type="submission" date="2016-10" db="EMBL/GenBank/DDBJ databases">
        <authorList>
            <person name="de Groot N.N."/>
        </authorList>
    </citation>
    <scope>NUCLEOTIDE SEQUENCE [LARGE SCALE GENOMIC DNA]</scope>
    <source>
        <strain evidence="15 16">DSM 13305</strain>
    </source>
</reference>
<dbReference type="PROSITE" id="PS00618">
    <property type="entry name" value="RECF_2"/>
    <property type="match status" value="1"/>
</dbReference>
<keyword evidence="7 12" id="KW-0227">DNA damage</keyword>
<evidence type="ECO:0000313" key="16">
    <source>
        <dbReference type="Proteomes" id="UP000198847"/>
    </source>
</evidence>
<dbReference type="Pfam" id="PF02463">
    <property type="entry name" value="SMC_N"/>
    <property type="match status" value="1"/>
</dbReference>
<protein>
    <recommendedName>
        <fullName evidence="3 12">DNA replication and repair protein RecF</fullName>
    </recommendedName>
</protein>
<accession>A0A1H8XL23</accession>
<dbReference type="InterPro" id="IPR003395">
    <property type="entry name" value="RecF/RecN/SMC_N"/>
</dbReference>
<feature type="domain" description="RecF/RecN/SMC N-terminal" evidence="14">
    <location>
        <begin position="3"/>
        <end position="358"/>
    </location>
</feature>
<keyword evidence="9 12" id="KW-0238">DNA-binding</keyword>
<dbReference type="EMBL" id="FODY01000025">
    <property type="protein sequence ID" value="SEP40586.1"/>
    <property type="molecule type" value="Genomic_DNA"/>
</dbReference>
<dbReference type="OrthoDB" id="9803889at2"/>
<dbReference type="SUPFAM" id="SSF52540">
    <property type="entry name" value="P-loop containing nucleoside triphosphate hydrolases"/>
    <property type="match status" value="1"/>
</dbReference>
<dbReference type="PANTHER" id="PTHR32182:SF0">
    <property type="entry name" value="DNA REPLICATION AND REPAIR PROTEIN RECF"/>
    <property type="match status" value="1"/>
</dbReference>
<evidence type="ECO:0000256" key="7">
    <source>
        <dbReference type="ARBA" id="ARBA00022763"/>
    </source>
</evidence>
<evidence type="ECO:0000259" key="14">
    <source>
        <dbReference type="Pfam" id="PF02463"/>
    </source>
</evidence>
<evidence type="ECO:0000256" key="3">
    <source>
        <dbReference type="ARBA" id="ARBA00020170"/>
    </source>
</evidence>
<comment type="similarity">
    <text evidence="2 12 13">Belongs to the RecF family.</text>
</comment>
<feature type="binding site" evidence="12">
    <location>
        <begin position="30"/>
        <end position="37"/>
    </location>
    <ligand>
        <name>ATP</name>
        <dbReference type="ChEBI" id="CHEBI:30616"/>
    </ligand>
</feature>
<evidence type="ECO:0000256" key="11">
    <source>
        <dbReference type="ARBA" id="ARBA00023236"/>
    </source>
</evidence>
<evidence type="ECO:0000256" key="12">
    <source>
        <dbReference type="HAMAP-Rule" id="MF_00365"/>
    </source>
</evidence>
<comment type="subcellular location">
    <subcellularLocation>
        <location evidence="1 12 13">Cytoplasm</location>
    </subcellularLocation>
</comment>
<dbReference type="STRING" id="112903.SAMN04490178_12564"/>
<proteinExistence type="inferred from homology"/>
<evidence type="ECO:0000256" key="8">
    <source>
        <dbReference type="ARBA" id="ARBA00022840"/>
    </source>
</evidence>
<dbReference type="Proteomes" id="UP000198847">
    <property type="component" value="Unassembled WGS sequence"/>
</dbReference>
<dbReference type="InterPro" id="IPR001238">
    <property type="entry name" value="DNA-binding_RecF"/>
</dbReference>
<evidence type="ECO:0000256" key="10">
    <source>
        <dbReference type="ARBA" id="ARBA00023204"/>
    </source>
</evidence>
<dbReference type="Gene3D" id="3.40.50.300">
    <property type="entry name" value="P-loop containing nucleotide triphosphate hydrolases"/>
    <property type="match status" value="1"/>
</dbReference>
<dbReference type="RefSeq" id="WP_091750336.1">
    <property type="nucleotide sequence ID" value="NZ_FODY01000025.1"/>
</dbReference>
<dbReference type="GO" id="GO:0005737">
    <property type="term" value="C:cytoplasm"/>
    <property type="evidence" value="ECO:0007669"/>
    <property type="project" value="UniProtKB-SubCell"/>
</dbReference>
<gene>
    <name evidence="12" type="primary">recF</name>
    <name evidence="15" type="ORF">SAMN04490178_12564</name>
</gene>
<dbReference type="Gene3D" id="1.20.1050.90">
    <property type="entry name" value="RecF/RecN/SMC, N-terminal domain"/>
    <property type="match status" value="1"/>
</dbReference>
<evidence type="ECO:0000256" key="2">
    <source>
        <dbReference type="ARBA" id="ARBA00008016"/>
    </source>
</evidence>
<dbReference type="NCBIfam" id="TIGR00611">
    <property type="entry name" value="recf"/>
    <property type="match status" value="1"/>
</dbReference>
<comment type="function">
    <text evidence="12 13">The RecF protein is involved in DNA metabolism; it is required for DNA replication and normal SOS inducibility. RecF binds preferentially to single-stranded, linear DNA. It also seems to bind ATP.</text>
</comment>
<dbReference type="GO" id="GO:0005524">
    <property type="term" value="F:ATP binding"/>
    <property type="evidence" value="ECO:0007669"/>
    <property type="project" value="UniProtKB-UniRule"/>
</dbReference>
<evidence type="ECO:0000256" key="13">
    <source>
        <dbReference type="RuleBase" id="RU000578"/>
    </source>
</evidence>
<evidence type="ECO:0000256" key="6">
    <source>
        <dbReference type="ARBA" id="ARBA00022741"/>
    </source>
</evidence>
<dbReference type="InterPro" id="IPR042174">
    <property type="entry name" value="RecF_2"/>
</dbReference>
<keyword evidence="4 12" id="KW-0963">Cytoplasm</keyword>
<keyword evidence="16" id="KW-1185">Reference proteome</keyword>
<dbReference type="GO" id="GO:0009432">
    <property type="term" value="P:SOS response"/>
    <property type="evidence" value="ECO:0007669"/>
    <property type="project" value="UniProtKB-UniRule"/>
</dbReference>
<evidence type="ECO:0000256" key="1">
    <source>
        <dbReference type="ARBA" id="ARBA00004496"/>
    </source>
</evidence>
<keyword evidence="11 12" id="KW-0742">SOS response</keyword>
<dbReference type="InterPro" id="IPR018078">
    <property type="entry name" value="DNA-binding_RecF_CS"/>
</dbReference>
<sequence>MRINHLTLHNFRNYADLSLAFSHNINIFLGNNAQGKTNILEAIYIGAMGRSYRTYSDQELIRWKHSLGRIQLNFSRLDVQNDLAFRFSQGETKKSNKEITYNGYTIKVKELIGALNVVLFAPEDLTLIKGQPVARRQFIDVEISQASPSYYSQLLTYNRIVTQRNHLLKKIRDNRLNAAMLEPWDEQLIKAAAGITVKRKEAIKKLAMLANLMHRRITASKENLSVAYFMAGLAENEQVADKDLPAWYREQLLKLRQQDIYRGSTGVGPHRDDLVFTVNEGIQLKSFGSQGQQRTAVLALKLAELEFIKSETGEYPVLLLDDVMSELDAERREQLLFFIKDKIQTFVTATDQNYFPEKKMGHYYYVQNGKIME</sequence>
<dbReference type="InterPro" id="IPR027417">
    <property type="entry name" value="P-loop_NTPase"/>
</dbReference>
<dbReference type="GO" id="GO:0003697">
    <property type="term" value="F:single-stranded DNA binding"/>
    <property type="evidence" value="ECO:0007669"/>
    <property type="project" value="UniProtKB-UniRule"/>
</dbReference>
<dbReference type="GO" id="GO:0006302">
    <property type="term" value="P:double-strand break repair"/>
    <property type="evidence" value="ECO:0007669"/>
    <property type="project" value="TreeGrafter"/>
</dbReference>
<evidence type="ECO:0000256" key="4">
    <source>
        <dbReference type="ARBA" id="ARBA00022490"/>
    </source>
</evidence>
<keyword evidence="10 12" id="KW-0234">DNA repair</keyword>
<dbReference type="CDD" id="cd03242">
    <property type="entry name" value="ABC_RecF"/>
    <property type="match status" value="1"/>
</dbReference>
<evidence type="ECO:0000313" key="15">
    <source>
        <dbReference type="EMBL" id="SEP40586.1"/>
    </source>
</evidence>
<dbReference type="PANTHER" id="PTHR32182">
    <property type="entry name" value="DNA REPLICATION AND REPAIR PROTEIN RECF"/>
    <property type="match status" value="1"/>
</dbReference>
<name>A0A1H8XL23_9FIRM</name>
<organism evidence="15 16">
    <name type="scientific">Propionispora vibrioides</name>
    <dbReference type="NCBI Taxonomy" id="112903"/>
    <lineage>
        <taxon>Bacteria</taxon>
        <taxon>Bacillati</taxon>
        <taxon>Bacillota</taxon>
        <taxon>Negativicutes</taxon>
        <taxon>Selenomonadales</taxon>
        <taxon>Sporomusaceae</taxon>
        <taxon>Propionispora</taxon>
    </lineage>
</organism>